<dbReference type="OrthoDB" id="9804829at2"/>
<dbReference type="RefSeq" id="WP_072744170.1">
    <property type="nucleotide sequence ID" value="NZ_FQXR01000006.1"/>
</dbReference>
<evidence type="ECO:0000313" key="3">
    <source>
        <dbReference type="Proteomes" id="UP000184389"/>
    </source>
</evidence>
<dbReference type="AlphaFoldDB" id="A0A1M5X5G6"/>
<dbReference type="Pfam" id="PF22564">
    <property type="entry name" value="HAAS"/>
    <property type="match status" value="1"/>
</dbReference>
<keyword evidence="3" id="KW-1185">Reference proteome</keyword>
<dbReference type="Proteomes" id="UP000184389">
    <property type="component" value="Unassembled WGS sequence"/>
</dbReference>
<sequence>MNRKEFIGTLRANLKGLPQEEIDDIIYDYEEHFRIGLSQGKFEEDIARELGDPRNIAKMYKVSSKIDEAESNPSPKNLLKAMFSAMALGIFNFIIVLGPFIVIIALLIGLYGISVGLVAGGIGAVFGTILIPLSCYPFSYYDVNLGVHPVTSVSLGIGLTCLGVLLFMASLYLTKLLYKGTVKYLKWNIDTIKK</sequence>
<feature type="transmembrane region" description="Helical" evidence="1">
    <location>
        <begin position="81"/>
        <end position="108"/>
    </location>
</feature>
<gene>
    <name evidence="2" type="ORF">SAMN02745180_01499</name>
</gene>
<accession>A0A1M5X5G6</accession>
<organism evidence="2 3">
    <name type="scientific">Sporanaerobacter acetigenes DSM 13106</name>
    <dbReference type="NCBI Taxonomy" id="1123281"/>
    <lineage>
        <taxon>Bacteria</taxon>
        <taxon>Bacillati</taxon>
        <taxon>Bacillota</taxon>
        <taxon>Tissierellia</taxon>
        <taxon>Tissierellales</taxon>
        <taxon>Sporanaerobacteraceae</taxon>
        <taxon>Sporanaerobacter</taxon>
    </lineage>
</organism>
<feature type="transmembrane region" description="Helical" evidence="1">
    <location>
        <begin position="153"/>
        <end position="173"/>
    </location>
</feature>
<feature type="transmembrane region" description="Helical" evidence="1">
    <location>
        <begin position="115"/>
        <end position="133"/>
    </location>
</feature>
<evidence type="ECO:0000256" key="1">
    <source>
        <dbReference type="SAM" id="Phobius"/>
    </source>
</evidence>
<keyword evidence="1" id="KW-1133">Transmembrane helix</keyword>
<name>A0A1M5X5G6_9FIRM</name>
<dbReference type="EMBL" id="FQXR01000006">
    <property type="protein sequence ID" value="SHH95067.1"/>
    <property type="molecule type" value="Genomic_DNA"/>
</dbReference>
<reference evidence="2 3" key="1">
    <citation type="submission" date="2016-11" db="EMBL/GenBank/DDBJ databases">
        <authorList>
            <person name="Jaros S."/>
            <person name="Januszkiewicz K."/>
            <person name="Wedrychowicz H."/>
        </authorList>
    </citation>
    <scope>NUCLEOTIDE SEQUENCE [LARGE SCALE GENOMIC DNA]</scope>
    <source>
        <strain evidence="2 3">DSM 13106</strain>
    </source>
</reference>
<keyword evidence="1" id="KW-0812">Transmembrane</keyword>
<keyword evidence="1" id="KW-0472">Membrane</keyword>
<protein>
    <submittedName>
        <fullName evidence="2">Uncharacterized membrane protein</fullName>
    </submittedName>
</protein>
<evidence type="ECO:0000313" key="2">
    <source>
        <dbReference type="EMBL" id="SHH95067.1"/>
    </source>
</evidence>
<dbReference type="STRING" id="1123281.SAMN02745180_01499"/>
<proteinExistence type="predicted"/>